<evidence type="ECO:0000256" key="2">
    <source>
        <dbReference type="ARBA" id="ARBA00023277"/>
    </source>
</evidence>
<dbReference type="AlphaFoldDB" id="A0A0S2TBT6"/>
<dbReference type="EMBL" id="CP013099">
    <property type="protein sequence ID" value="ALP52573.1"/>
    <property type="molecule type" value="Genomic_DNA"/>
</dbReference>
<evidence type="ECO:0000259" key="4">
    <source>
        <dbReference type="Pfam" id="PF03065"/>
    </source>
</evidence>
<evidence type="ECO:0000256" key="1">
    <source>
        <dbReference type="ARBA" id="ARBA00006821"/>
    </source>
</evidence>
<evidence type="ECO:0000256" key="3">
    <source>
        <dbReference type="RuleBase" id="RU361196"/>
    </source>
</evidence>
<dbReference type="PANTHER" id="PTHR36306">
    <property type="entry name" value="ALPHA-AMYLASE-RELATED-RELATED"/>
    <property type="match status" value="1"/>
</dbReference>
<dbReference type="InterPro" id="IPR052046">
    <property type="entry name" value="GH57_Enzymes"/>
</dbReference>
<comment type="similarity">
    <text evidence="1 3">Belongs to the glycosyl hydrolase 57 family.</text>
</comment>
<keyword evidence="2 3" id="KW-0119">Carbohydrate metabolism</keyword>
<organism evidence="5 6">
    <name type="scientific">Candidatus Tenderia electrophaga</name>
    <dbReference type="NCBI Taxonomy" id="1748243"/>
    <lineage>
        <taxon>Bacteria</taxon>
        <taxon>Pseudomonadati</taxon>
        <taxon>Pseudomonadota</taxon>
        <taxon>Gammaproteobacteria</taxon>
        <taxon>Candidatus Tenderiales</taxon>
        <taxon>Candidatus Tenderiaceae</taxon>
        <taxon>Candidatus Tenderia</taxon>
    </lineage>
</organism>
<protein>
    <submittedName>
        <fullName evidence="5">Glycoside hydrolase</fullName>
    </submittedName>
</protein>
<gene>
    <name evidence="5" type="ORF">Tel_05100</name>
</gene>
<dbReference type="Gene3D" id="3.20.110.10">
    <property type="entry name" value="Glycoside hydrolase 38, N terminal domain"/>
    <property type="match status" value="1"/>
</dbReference>
<dbReference type="Pfam" id="PF03065">
    <property type="entry name" value="Glyco_hydro_57"/>
    <property type="match status" value="1"/>
</dbReference>
<dbReference type="GO" id="GO:0005975">
    <property type="term" value="P:carbohydrate metabolic process"/>
    <property type="evidence" value="ECO:0007669"/>
    <property type="project" value="InterPro"/>
</dbReference>
<proteinExistence type="inferred from homology"/>
<dbReference type="SUPFAM" id="SSF88713">
    <property type="entry name" value="Glycoside hydrolase/deacetylase"/>
    <property type="match status" value="1"/>
</dbReference>
<dbReference type="STRING" id="1748243.Tel_05100"/>
<dbReference type="PANTHER" id="PTHR36306:SF1">
    <property type="entry name" value="ALPHA-AMYLASE-RELATED"/>
    <property type="match status" value="1"/>
</dbReference>
<dbReference type="GO" id="GO:0016787">
    <property type="term" value="F:hydrolase activity"/>
    <property type="evidence" value="ECO:0007669"/>
    <property type="project" value="UniProtKB-KW"/>
</dbReference>
<dbReference type="InterPro" id="IPR011330">
    <property type="entry name" value="Glyco_hydro/deAcase_b/a-brl"/>
</dbReference>
<keyword evidence="6" id="KW-1185">Reference proteome</keyword>
<sequence>MSADSRLKVVLCWHMHQPNYFDPTADQYILPWTYLHAIKDYVDMAAHLEEVPAAKAVVNFVPILLEQLDDYAQQTAAFLREGEAIQDPLLSALVSPTLPDEPEQRIGLVKTCLRANETTIIKRFPQYQRLADMAKRLLDRPDEWMYLNSQYLADIVTWYHLGWMGETVRRRDARIKALMEKGCGFSLHERHTLMVVISELLGGVIDRYRRLVERGQVELSFTPYAHPIVPLLLDLKSTREAMPDAPLPLADSYPGGAARARWHIEKGLQTFEHYFGFRPQGCWPSEGSVSMDALALLDTYELRWSASGESVLRNSLNLEQTPVELRKAQTVHRAYRPEGQQIACFFRDDGLSDCIGFKYSNWHADDAVADLAHHLENIAAANAGKPDAVVSIILDGENAWEYFPENGYYFLSALYQQLSANKTFQLSTFSECLDDHEPAAAQLPHIVAGSWVYGTFSTWIGEADKNRGWDMLVEAKRCFDHVVAADQLPDEQLRKAEHQLAICEGSDWFWWFGDYNPAEAVRDFERLYRLQLATLYQILGHEPPEYLSHAFTHGGGAPAAGGVMRQGKGG</sequence>
<name>A0A0S2TBT6_9GAMM</name>
<dbReference type="KEGG" id="tee:Tel_05100"/>
<dbReference type="InterPro" id="IPR004300">
    <property type="entry name" value="Glyco_hydro_57_N"/>
</dbReference>
<evidence type="ECO:0000313" key="5">
    <source>
        <dbReference type="EMBL" id="ALP52573.1"/>
    </source>
</evidence>
<feature type="domain" description="Glycoside hydrolase family 57 N-terminal" evidence="4">
    <location>
        <begin position="11"/>
        <end position="439"/>
    </location>
</feature>
<keyword evidence="5" id="KW-0378">Hydrolase</keyword>
<dbReference type="Proteomes" id="UP000055136">
    <property type="component" value="Chromosome"/>
</dbReference>
<accession>A0A0S2TBT6</accession>
<evidence type="ECO:0000313" key="6">
    <source>
        <dbReference type="Proteomes" id="UP000055136"/>
    </source>
</evidence>
<dbReference type="CDD" id="cd10796">
    <property type="entry name" value="GH57N_APU"/>
    <property type="match status" value="1"/>
</dbReference>
<reference evidence="5" key="1">
    <citation type="submission" date="2015-10" db="EMBL/GenBank/DDBJ databases">
        <title>Description of Candidatus Tenderia electrophaga gen. nov, sp. nov., an Uncultivated Electroautotroph from a Biocathode Enrichment.</title>
        <authorList>
            <person name="Eddie B.J."/>
            <person name="Malanoski A.P."/>
            <person name="Wang Z."/>
            <person name="Hall R.J."/>
            <person name="Oh S.D."/>
            <person name="Heiner C."/>
            <person name="Lin B."/>
            <person name="Strycharz-Glaven S.M."/>
        </authorList>
    </citation>
    <scope>NUCLEOTIDE SEQUENCE [LARGE SCALE GENOMIC DNA]</scope>
    <source>
        <strain evidence="5">NRL1</strain>
    </source>
</reference>
<dbReference type="InterPro" id="IPR027291">
    <property type="entry name" value="Glyco_hydro_38_N_sf"/>
</dbReference>